<accession>A0A2J6PXD3</accession>
<dbReference type="InterPro" id="IPR010987">
    <property type="entry name" value="Glutathione-S-Trfase_C-like"/>
</dbReference>
<sequence length="212" mass="23847">MVLKLHGVKGSTCTQRVLTALYEKEVPYELITIDFAKAEHKSEKYLKLQPFGKIPVLEDDGFNLFESRAIAKYIAKKYASQGTPLMPAEGDLKAYGLFEQACSLEEFYFDPAASAIAFEKIFKKWKGLGEPDEAELAKHAAALDKTLAVYEGILSKTKYLAGDELTLADLFHVPYGKMTRDAGYLSTFEKYPHVAKWFDGLLARESWKKVTL</sequence>
<evidence type="ECO:0000256" key="4">
    <source>
        <dbReference type="ARBA" id="ARBA00047960"/>
    </source>
</evidence>
<comment type="similarity">
    <text evidence="1">Belongs to the GST superfamily. Phi family.</text>
</comment>
<evidence type="ECO:0000313" key="7">
    <source>
        <dbReference type="EMBL" id="PMD18667.1"/>
    </source>
</evidence>
<dbReference type="SFLD" id="SFLDG00358">
    <property type="entry name" value="Main_(cytGST)"/>
    <property type="match status" value="1"/>
</dbReference>
<comment type="catalytic activity">
    <reaction evidence="4">
        <text>RX + glutathione = an S-substituted glutathione + a halide anion + H(+)</text>
        <dbReference type="Rhea" id="RHEA:16437"/>
        <dbReference type="ChEBI" id="CHEBI:15378"/>
        <dbReference type="ChEBI" id="CHEBI:16042"/>
        <dbReference type="ChEBI" id="CHEBI:17792"/>
        <dbReference type="ChEBI" id="CHEBI:57925"/>
        <dbReference type="ChEBI" id="CHEBI:90779"/>
        <dbReference type="EC" id="2.5.1.18"/>
    </reaction>
</comment>
<dbReference type="SUPFAM" id="SSF52833">
    <property type="entry name" value="Thioredoxin-like"/>
    <property type="match status" value="1"/>
</dbReference>
<dbReference type="EC" id="2.5.1.18" evidence="2"/>
<gene>
    <name evidence="7" type="ORF">NA56DRAFT_630192</name>
</gene>
<name>A0A2J6PXD3_9HELO</name>
<dbReference type="PROSITE" id="PS50404">
    <property type="entry name" value="GST_NTER"/>
    <property type="match status" value="1"/>
</dbReference>
<keyword evidence="3 7" id="KW-0808">Transferase</keyword>
<dbReference type="GO" id="GO:0006749">
    <property type="term" value="P:glutathione metabolic process"/>
    <property type="evidence" value="ECO:0007669"/>
    <property type="project" value="TreeGrafter"/>
</dbReference>
<dbReference type="SFLD" id="SFLDG01154">
    <property type="entry name" value="Main.5:_Phi-like"/>
    <property type="match status" value="1"/>
</dbReference>
<dbReference type="Proteomes" id="UP000235672">
    <property type="component" value="Unassembled WGS sequence"/>
</dbReference>
<dbReference type="EMBL" id="KZ613493">
    <property type="protein sequence ID" value="PMD18667.1"/>
    <property type="molecule type" value="Genomic_DNA"/>
</dbReference>
<dbReference type="InterPro" id="IPR040079">
    <property type="entry name" value="Glutathione_S-Trfase"/>
</dbReference>
<dbReference type="Pfam" id="PF00043">
    <property type="entry name" value="GST_C"/>
    <property type="match status" value="1"/>
</dbReference>
<evidence type="ECO:0000256" key="1">
    <source>
        <dbReference type="ARBA" id="ARBA00010128"/>
    </source>
</evidence>
<dbReference type="FunFam" id="3.40.30.10:FF:000016">
    <property type="entry name" value="Glutathione S-transferase F2"/>
    <property type="match status" value="1"/>
</dbReference>
<evidence type="ECO:0000313" key="8">
    <source>
        <dbReference type="Proteomes" id="UP000235672"/>
    </source>
</evidence>
<dbReference type="Pfam" id="PF02798">
    <property type="entry name" value="GST_N"/>
    <property type="match status" value="1"/>
</dbReference>
<dbReference type="STRING" id="1745343.A0A2J6PXD3"/>
<dbReference type="PANTHER" id="PTHR43900:SF3">
    <property type="entry name" value="GLUTATHIONE S-TRANSFERASE RHO"/>
    <property type="match status" value="1"/>
</dbReference>
<reference evidence="7 8" key="1">
    <citation type="submission" date="2016-05" db="EMBL/GenBank/DDBJ databases">
        <title>A degradative enzymes factory behind the ericoid mycorrhizal symbiosis.</title>
        <authorList>
            <consortium name="DOE Joint Genome Institute"/>
            <person name="Martino E."/>
            <person name="Morin E."/>
            <person name="Grelet G."/>
            <person name="Kuo A."/>
            <person name="Kohler A."/>
            <person name="Daghino S."/>
            <person name="Barry K."/>
            <person name="Choi C."/>
            <person name="Cichocki N."/>
            <person name="Clum A."/>
            <person name="Copeland A."/>
            <person name="Hainaut M."/>
            <person name="Haridas S."/>
            <person name="Labutti K."/>
            <person name="Lindquist E."/>
            <person name="Lipzen A."/>
            <person name="Khouja H.-R."/>
            <person name="Murat C."/>
            <person name="Ohm R."/>
            <person name="Olson A."/>
            <person name="Spatafora J."/>
            <person name="Veneault-Fourrey C."/>
            <person name="Henrissat B."/>
            <person name="Grigoriev I."/>
            <person name="Martin F."/>
            <person name="Perotto S."/>
        </authorList>
    </citation>
    <scope>NUCLEOTIDE SEQUENCE [LARGE SCALE GENOMIC DNA]</scope>
    <source>
        <strain evidence="7 8">UAMH 7357</strain>
    </source>
</reference>
<dbReference type="InterPro" id="IPR036282">
    <property type="entry name" value="Glutathione-S-Trfase_C_sf"/>
</dbReference>
<dbReference type="GO" id="GO:0004364">
    <property type="term" value="F:glutathione transferase activity"/>
    <property type="evidence" value="ECO:0007669"/>
    <property type="project" value="UniProtKB-EC"/>
</dbReference>
<dbReference type="CDD" id="cd03053">
    <property type="entry name" value="GST_N_Phi"/>
    <property type="match status" value="1"/>
</dbReference>
<dbReference type="InterPro" id="IPR004045">
    <property type="entry name" value="Glutathione_S-Trfase_N"/>
</dbReference>
<dbReference type="FunFam" id="1.20.1050.10:FF:000004">
    <property type="entry name" value="Glutathione S-transferase F2"/>
    <property type="match status" value="1"/>
</dbReference>
<evidence type="ECO:0000259" key="5">
    <source>
        <dbReference type="PROSITE" id="PS50404"/>
    </source>
</evidence>
<dbReference type="GO" id="GO:0043295">
    <property type="term" value="F:glutathione binding"/>
    <property type="evidence" value="ECO:0007669"/>
    <property type="project" value="TreeGrafter"/>
</dbReference>
<proteinExistence type="inferred from homology"/>
<dbReference type="PROSITE" id="PS50405">
    <property type="entry name" value="GST_CTER"/>
    <property type="match status" value="1"/>
</dbReference>
<keyword evidence="8" id="KW-1185">Reference proteome</keyword>
<evidence type="ECO:0000256" key="3">
    <source>
        <dbReference type="ARBA" id="ARBA00022679"/>
    </source>
</evidence>
<feature type="domain" description="GST N-terminal" evidence="5">
    <location>
        <begin position="1"/>
        <end position="82"/>
    </location>
</feature>
<dbReference type="SFLD" id="SFLDS00019">
    <property type="entry name" value="Glutathione_Transferase_(cytos"/>
    <property type="match status" value="1"/>
</dbReference>
<feature type="domain" description="GST C-terminal" evidence="6">
    <location>
        <begin position="91"/>
        <end position="212"/>
    </location>
</feature>
<dbReference type="InterPro" id="IPR004046">
    <property type="entry name" value="GST_C"/>
</dbReference>
<protein>
    <recommendedName>
        <fullName evidence="2">glutathione transferase</fullName>
        <ecNumber evidence="2">2.5.1.18</ecNumber>
    </recommendedName>
</protein>
<dbReference type="OrthoDB" id="249703at2759"/>
<organism evidence="7 8">
    <name type="scientific">Hyaloscypha hepaticicola</name>
    <dbReference type="NCBI Taxonomy" id="2082293"/>
    <lineage>
        <taxon>Eukaryota</taxon>
        <taxon>Fungi</taxon>
        <taxon>Dikarya</taxon>
        <taxon>Ascomycota</taxon>
        <taxon>Pezizomycotina</taxon>
        <taxon>Leotiomycetes</taxon>
        <taxon>Helotiales</taxon>
        <taxon>Hyaloscyphaceae</taxon>
        <taxon>Hyaloscypha</taxon>
    </lineage>
</organism>
<dbReference type="GO" id="GO:0009636">
    <property type="term" value="P:response to toxic substance"/>
    <property type="evidence" value="ECO:0007669"/>
    <property type="project" value="UniProtKB-ARBA"/>
</dbReference>
<dbReference type="InterPro" id="IPR036249">
    <property type="entry name" value="Thioredoxin-like_sf"/>
</dbReference>
<dbReference type="AlphaFoldDB" id="A0A2J6PXD3"/>
<dbReference type="GO" id="GO:0005737">
    <property type="term" value="C:cytoplasm"/>
    <property type="evidence" value="ECO:0007669"/>
    <property type="project" value="TreeGrafter"/>
</dbReference>
<evidence type="ECO:0000259" key="6">
    <source>
        <dbReference type="PROSITE" id="PS50405"/>
    </source>
</evidence>
<dbReference type="SUPFAM" id="SSF47616">
    <property type="entry name" value="GST C-terminal domain-like"/>
    <property type="match status" value="1"/>
</dbReference>
<evidence type="ECO:0000256" key="2">
    <source>
        <dbReference type="ARBA" id="ARBA00012452"/>
    </source>
</evidence>
<dbReference type="PANTHER" id="PTHR43900">
    <property type="entry name" value="GLUTATHIONE S-TRANSFERASE RHO"/>
    <property type="match status" value="1"/>
</dbReference>
<dbReference type="Gene3D" id="1.20.1050.10">
    <property type="match status" value="1"/>
</dbReference>
<dbReference type="Gene3D" id="3.40.30.10">
    <property type="entry name" value="Glutaredoxin"/>
    <property type="match status" value="1"/>
</dbReference>